<evidence type="ECO:0000313" key="3">
    <source>
        <dbReference type="EMBL" id="MFC5007367.1"/>
    </source>
</evidence>
<feature type="transmembrane region" description="Helical" evidence="1">
    <location>
        <begin position="6"/>
        <end position="30"/>
    </location>
</feature>
<dbReference type="PANTHER" id="PTHR33121:SF70">
    <property type="entry name" value="SIGNALING PROTEIN YKOW"/>
    <property type="match status" value="1"/>
</dbReference>
<dbReference type="GO" id="GO:0052621">
    <property type="term" value="F:diguanylate cyclase activity"/>
    <property type="evidence" value="ECO:0007669"/>
    <property type="project" value="UniProtKB-EC"/>
</dbReference>
<dbReference type="SUPFAM" id="SSF55073">
    <property type="entry name" value="Nucleotide cyclase"/>
    <property type="match status" value="1"/>
</dbReference>
<protein>
    <submittedName>
        <fullName evidence="3">Diguanylate cyclase domain-containing protein</fullName>
        <ecNumber evidence="3">2.7.7.65</ecNumber>
    </submittedName>
</protein>
<dbReference type="PROSITE" id="PS50887">
    <property type="entry name" value="GGDEF"/>
    <property type="match status" value="1"/>
</dbReference>
<sequence length="221" mass="23531">MTSTDHSLTIIAVLAGVLVAAASAGTVLWVRRRSAARRAAELHDLRQAAYRDPLTGLGNRAAFQQLMAAPDSRRSIVILLNIDNHRQYLQQVGSRAFDEAFTLIAGRVRFEATRAGGHAFRLRRDEIAVVCCAPPRHSAADRRRDDVIAVLAGRLVAAVQAATSGTGAQGGVAMRARAGVATAPGHTEPDGRLVLAHADLALRYAKRSGAAWVRHPAPPTS</sequence>
<gene>
    <name evidence="3" type="ORF">ACFPIJ_57350</name>
</gene>
<name>A0ABV9WIK8_9ACTN</name>
<evidence type="ECO:0000259" key="2">
    <source>
        <dbReference type="PROSITE" id="PS50887"/>
    </source>
</evidence>
<dbReference type="InterPro" id="IPR000160">
    <property type="entry name" value="GGDEF_dom"/>
</dbReference>
<dbReference type="Proteomes" id="UP001595912">
    <property type="component" value="Unassembled WGS sequence"/>
</dbReference>
<proteinExistence type="predicted"/>
<organism evidence="3 4">
    <name type="scientific">Dactylosporangium cerinum</name>
    <dbReference type="NCBI Taxonomy" id="1434730"/>
    <lineage>
        <taxon>Bacteria</taxon>
        <taxon>Bacillati</taxon>
        <taxon>Actinomycetota</taxon>
        <taxon>Actinomycetes</taxon>
        <taxon>Micromonosporales</taxon>
        <taxon>Micromonosporaceae</taxon>
        <taxon>Dactylosporangium</taxon>
    </lineage>
</organism>
<keyword evidence="1" id="KW-1133">Transmembrane helix</keyword>
<keyword evidence="3" id="KW-0808">Transferase</keyword>
<dbReference type="InterPro" id="IPR043128">
    <property type="entry name" value="Rev_trsase/Diguanyl_cyclase"/>
</dbReference>
<keyword evidence="1" id="KW-0812">Transmembrane</keyword>
<dbReference type="SMART" id="SM00267">
    <property type="entry name" value="GGDEF"/>
    <property type="match status" value="1"/>
</dbReference>
<keyword evidence="3" id="KW-0548">Nucleotidyltransferase</keyword>
<dbReference type="EMBL" id="JBHSIU010000122">
    <property type="protein sequence ID" value="MFC5007367.1"/>
    <property type="molecule type" value="Genomic_DNA"/>
</dbReference>
<dbReference type="NCBIfam" id="TIGR00254">
    <property type="entry name" value="GGDEF"/>
    <property type="match status" value="1"/>
</dbReference>
<keyword evidence="1" id="KW-0472">Membrane</keyword>
<comment type="caution">
    <text evidence="3">The sequence shown here is derived from an EMBL/GenBank/DDBJ whole genome shotgun (WGS) entry which is preliminary data.</text>
</comment>
<keyword evidence="4" id="KW-1185">Reference proteome</keyword>
<evidence type="ECO:0000313" key="4">
    <source>
        <dbReference type="Proteomes" id="UP001595912"/>
    </source>
</evidence>
<dbReference type="Pfam" id="PF00990">
    <property type="entry name" value="GGDEF"/>
    <property type="match status" value="1"/>
</dbReference>
<reference evidence="4" key="1">
    <citation type="journal article" date="2019" name="Int. J. Syst. Evol. Microbiol.">
        <title>The Global Catalogue of Microorganisms (GCM) 10K type strain sequencing project: providing services to taxonomists for standard genome sequencing and annotation.</title>
        <authorList>
            <consortium name="The Broad Institute Genomics Platform"/>
            <consortium name="The Broad Institute Genome Sequencing Center for Infectious Disease"/>
            <person name="Wu L."/>
            <person name="Ma J."/>
        </authorList>
    </citation>
    <scope>NUCLEOTIDE SEQUENCE [LARGE SCALE GENOMIC DNA]</scope>
    <source>
        <strain evidence="4">CGMCC 4.7152</strain>
    </source>
</reference>
<dbReference type="PANTHER" id="PTHR33121">
    <property type="entry name" value="CYCLIC DI-GMP PHOSPHODIESTERASE PDEF"/>
    <property type="match status" value="1"/>
</dbReference>
<evidence type="ECO:0000256" key="1">
    <source>
        <dbReference type="SAM" id="Phobius"/>
    </source>
</evidence>
<feature type="domain" description="GGDEF" evidence="2">
    <location>
        <begin position="73"/>
        <end position="218"/>
    </location>
</feature>
<dbReference type="EC" id="2.7.7.65" evidence="3"/>
<accession>A0ABV9WIK8</accession>
<dbReference type="InterPro" id="IPR050706">
    <property type="entry name" value="Cyclic-di-GMP_PDE-like"/>
</dbReference>
<dbReference type="RefSeq" id="WP_380128012.1">
    <property type="nucleotide sequence ID" value="NZ_JBHSIU010000122.1"/>
</dbReference>
<dbReference type="InterPro" id="IPR029787">
    <property type="entry name" value="Nucleotide_cyclase"/>
</dbReference>
<dbReference type="Gene3D" id="3.30.70.270">
    <property type="match status" value="1"/>
</dbReference>